<keyword evidence="2" id="KW-1185">Reference proteome</keyword>
<reference evidence="1" key="3">
    <citation type="submission" date="2025-09" db="UniProtKB">
        <authorList>
            <consortium name="Ensembl"/>
        </authorList>
    </citation>
    <scope>IDENTIFICATION</scope>
</reference>
<accession>A0A803TLV1</accession>
<dbReference type="GeneTree" id="ENSGT01140000284747"/>
<evidence type="ECO:0000313" key="2">
    <source>
        <dbReference type="Proteomes" id="UP000001646"/>
    </source>
</evidence>
<evidence type="ECO:0000313" key="1">
    <source>
        <dbReference type="Ensembl" id="ENSACAP00000036191.1"/>
    </source>
</evidence>
<sequence>MLLHNCQAAFTTSFQIKSLNFLARQQTRFHNIIYQNQLALDYLLAAEGEVFGKFSLSNCCLEVDDKGDVTTEITNKLKTLAHIPI</sequence>
<dbReference type="InParanoid" id="A0A803TLV1"/>
<dbReference type="SUPFAM" id="SSF58069">
    <property type="entry name" value="Virus ectodomain"/>
    <property type="match status" value="1"/>
</dbReference>
<organism evidence="1 2">
    <name type="scientific">Anolis carolinensis</name>
    <name type="common">Green anole</name>
    <name type="synonym">American chameleon</name>
    <dbReference type="NCBI Taxonomy" id="28377"/>
    <lineage>
        <taxon>Eukaryota</taxon>
        <taxon>Metazoa</taxon>
        <taxon>Chordata</taxon>
        <taxon>Craniata</taxon>
        <taxon>Vertebrata</taxon>
        <taxon>Euteleostomi</taxon>
        <taxon>Lepidosauria</taxon>
        <taxon>Squamata</taxon>
        <taxon>Bifurcata</taxon>
        <taxon>Unidentata</taxon>
        <taxon>Episquamata</taxon>
        <taxon>Toxicofera</taxon>
        <taxon>Iguania</taxon>
        <taxon>Dactyloidae</taxon>
        <taxon>Anolis</taxon>
    </lineage>
</organism>
<dbReference type="Ensembl" id="ENSACAT00000038029.1">
    <property type="protein sequence ID" value="ENSACAP00000036191.1"/>
    <property type="gene ID" value="ENSACAG00000043841.1"/>
</dbReference>
<protein>
    <submittedName>
        <fullName evidence="1">Uncharacterized protein</fullName>
    </submittedName>
</protein>
<dbReference type="Proteomes" id="UP000001646">
    <property type="component" value="Chromosome 5"/>
</dbReference>
<proteinExistence type="predicted"/>
<reference evidence="1 2" key="1">
    <citation type="submission" date="2009-12" db="EMBL/GenBank/DDBJ databases">
        <title>The Genome Sequence of Anolis carolinensis (Green Anole Lizard).</title>
        <authorList>
            <consortium name="The Genome Sequencing Platform"/>
            <person name="Di Palma F."/>
            <person name="Alfoldi J."/>
            <person name="Heiman D."/>
            <person name="Young S."/>
            <person name="Grabherr M."/>
            <person name="Johnson J."/>
            <person name="Lander E.S."/>
            <person name="Lindblad-Toh K."/>
        </authorList>
    </citation>
    <scope>NUCLEOTIDE SEQUENCE [LARGE SCALE GENOMIC DNA]</scope>
    <source>
        <strain evidence="1 2">JBL SC #1</strain>
    </source>
</reference>
<dbReference type="Gene3D" id="1.10.287.210">
    <property type="match status" value="1"/>
</dbReference>
<dbReference type="AlphaFoldDB" id="A0A803TLV1"/>
<name>A0A803TLV1_ANOCA</name>
<reference evidence="1" key="2">
    <citation type="submission" date="2025-08" db="UniProtKB">
        <authorList>
            <consortium name="Ensembl"/>
        </authorList>
    </citation>
    <scope>IDENTIFICATION</scope>
</reference>